<dbReference type="GO" id="GO:0030435">
    <property type="term" value="P:sporulation resulting in formation of a cellular spore"/>
    <property type="evidence" value="ECO:0007669"/>
    <property type="project" value="InterPro"/>
</dbReference>
<dbReference type="Proteomes" id="UP000002043">
    <property type="component" value="Chromosome"/>
</dbReference>
<reference evidence="2" key="1">
    <citation type="journal article" date="2010" name="Stand. Genomic Sci.">
        <title>Complete genome sequence of Thermocrinis albus type strain (HI 11/12T).</title>
        <authorList>
            <person name="Wirth R."/>
            <person name="Sikorski J."/>
            <person name="Brambilla E."/>
            <person name="Misra M."/>
            <person name="Lapidus A."/>
            <person name="Copeland A."/>
            <person name="Nolan M."/>
            <person name="Lucas S."/>
            <person name="Chen F."/>
            <person name="Tice H."/>
            <person name="Cheng J.F."/>
            <person name="Han C."/>
            <person name="Detter J.C."/>
            <person name="Tapia R."/>
            <person name="Bruce D."/>
            <person name="Goodwin L."/>
            <person name="Pitluck S."/>
            <person name="Pati A."/>
            <person name="Anderson I."/>
            <person name="Ivanova N."/>
            <person name="Mavromatis K."/>
            <person name="Mikhailova N."/>
            <person name="Chen A."/>
            <person name="Palaniappan K."/>
            <person name="Bilek Y."/>
            <person name="Hader T."/>
            <person name="Land M."/>
            <person name="Hauser L."/>
            <person name="Chang Y.J."/>
            <person name="Jeffries C.D."/>
            <person name="Tindall B.J."/>
            <person name="Rohde M."/>
            <person name="Goker M."/>
            <person name="Bristow J."/>
            <person name="Eisen J.A."/>
            <person name="Markowitz V."/>
            <person name="Hugenholtz P."/>
            <person name="Kyrpides N.C."/>
            <person name="Klenk H.P."/>
        </authorList>
    </citation>
    <scope>NUCLEOTIDE SEQUENCE [LARGE SCALE GENOMIC DNA]</scope>
    <source>
        <strain evidence="2">DSM 14484 / JCM 11386 / HI 11/12</strain>
    </source>
</reference>
<proteinExistence type="predicted"/>
<evidence type="ECO:0000313" key="2">
    <source>
        <dbReference type="Proteomes" id="UP000002043"/>
    </source>
</evidence>
<dbReference type="OrthoDB" id="15496at2"/>
<dbReference type="HOGENOM" id="CLU_2467984_0_0_0"/>
<gene>
    <name evidence="1" type="ordered locus">Thal_1016</name>
</gene>
<dbReference type="EMBL" id="CP001931">
    <property type="protein sequence ID" value="ADC89648.1"/>
    <property type="molecule type" value="Genomic_DNA"/>
</dbReference>
<name>D3SLL8_THEAH</name>
<dbReference type="STRING" id="638303.Thal_1016"/>
<dbReference type="SUPFAM" id="SSF160537">
    <property type="entry name" value="SpoVG-like"/>
    <property type="match status" value="1"/>
</dbReference>
<accession>D3SLL8</accession>
<sequence>MENSRDKQYEVKLIKFYPFPLSFRRPRLLGFADVELENILVIRGVKLFEAKNGGYFVQLPEPTVEIKDKKLLESIRRVVVDKYKEVRF</sequence>
<dbReference type="eggNOG" id="COG2088">
    <property type="taxonomic scope" value="Bacteria"/>
</dbReference>
<protein>
    <recommendedName>
        <fullName evidence="3">Stage V sporulation protein G</fullName>
    </recommendedName>
</protein>
<dbReference type="AlphaFoldDB" id="D3SLL8"/>
<evidence type="ECO:0008006" key="3">
    <source>
        <dbReference type="Google" id="ProtNLM"/>
    </source>
</evidence>
<evidence type="ECO:0000313" key="1">
    <source>
        <dbReference type="EMBL" id="ADC89648.1"/>
    </source>
</evidence>
<dbReference type="Gene3D" id="3.30.1120.40">
    <property type="entry name" value="Stage V sporulation protein G"/>
    <property type="match status" value="1"/>
</dbReference>
<dbReference type="KEGG" id="tal:Thal_1016"/>
<dbReference type="InterPro" id="IPR036751">
    <property type="entry name" value="SpoVG_sf"/>
</dbReference>
<keyword evidence="2" id="KW-1185">Reference proteome</keyword>
<organism evidence="1 2">
    <name type="scientific">Thermocrinis albus (strain DSM 14484 / JCM 11386 / HI 11/12)</name>
    <dbReference type="NCBI Taxonomy" id="638303"/>
    <lineage>
        <taxon>Bacteria</taxon>
        <taxon>Pseudomonadati</taxon>
        <taxon>Aquificota</taxon>
        <taxon>Aquificia</taxon>
        <taxon>Aquificales</taxon>
        <taxon>Aquificaceae</taxon>
        <taxon>Thermocrinis</taxon>
    </lineage>
</organism>